<dbReference type="Gene3D" id="3.30.750.24">
    <property type="entry name" value="STAS domain"/>
    <property type="match status" value="1"/>
</dbReference>
<dbReference type="Proteomes" id="UP001223016">
    <property type="component" value="Unassembled WGS sequence"/>
</dbReference>
<accession>A0ABT9CPB7</accession>
<dbReference type="RefSeq" id="WP_201019361.1">
    <property type="nucleotide sequence ID" value="NZ_JAUQOO010000004.1"/>
</dbReference>
<evidence type="ECO:0000259" key="1">
    <source>
        <dbReference type="PROSITE" id="PS50801"/>
    </source>
</evidence>
<proteinExistence type="predicted"/>
<dbReference type="Pfam" id="PF13466">
    <property type="entry name" value="STAS_2"/>
    <property type="match status" value="1"/>
</dbReference>
<keyword evidence="3" id="KW-1185">Reference proteome</keyword>
<dbReference type="InterPro" id="IPR002645">
    <property type="entry name" value="STAS_dom"/>
</dbReference>
<dbReference type="EMBL" id="JAUQOO010000004">
    <property type="protein sequence ID" value="MDO7926582.1"/>
    <property type="molecule type" value="Genomic_DNA"/>
</dbReference>
<reference evidence="2 3" key="1">
    <citation type="submission" date="2023-07" db="EMBL/GenBank/DDBJ databases">
        <title>Identification of four novel Pseudomonas species associated with bacterial leaf spot of cucurbits.</title>
        <authorList>
            <person name="Fullem K.R."/>
        </authorList>
    </citation>
    <scope>NUCLEOTIDE SEQUENCE [LARGE SCALE GENOMIC DNA]</scope>
    <source>
        <strain evidence="2 3">KFB 138</strain>
    </source>
</reference>
<name>A0ABT9CPB7_9PSED</name>
<dbReference type="InterPro" id="IPR052746">
    <property type="entry name" value="MlaB_ABC_Transporter"/>
</dbReference>
<dbReference type="SUPFAM" id="SSF52091">
    <property type="entry name" value="SpoIIaa-like"/>
    <property type="match status" value="1"/>
</dbReference>
<protein>
    <submittedName>
        <fullName evidence="2">STAS domain-containing protein</fullName>
    </submittedName>
</protein>
<dbReference type="PANTHER" id="PTHR35849">
    <property type="entry name" value="BLR2341 PROTEIN"/>
    <property type="match status" value="1"/>
</dbReference>
<evidence type="ECO:0000313" key="2">
    <source>
        <dbReference type="EMBL" id="MDO7926582.1"/>
    </source>
</evidence>
<dbReference type="PANTHER" id="PTHR35849:SF2">
    <property type="entry name" value="BLR2341 PROTEIN"/>
    <property type="match status" value="1"/>
</dbReference>
<dbReference type="PROSITE" id="PS50801">
    <property type="entry name" value="STAS"/>
    <property type="match status" value="1"/>
</dbReference>
<evidence type="ECO:0000313" key="3">
    <source>
        <dbReference type="Proteomes" id="UP001223016"/>
    </source>
</evidence>
<organism evidence="2 3">
    <name type="scientific">Pseudomonas serbiensis</name>
    <dbReference type="NCBI Taxonomy" id="3064350"/>
    <lineage>
        <taxon>Bacteria</taxon>
        <taxon>Pseudomonadati</taxon>
        <taxon>Pseudomonadota</taxon>
        <taxon>Gammaproteobacteria</taxon>
        <taxon>Pseudomonadales</taxon>
        <taxon>Pseudomonadaceae</taxon>
        <taxon>Pseudomonas</taxon>
    </lineage>
</organism>
<gene>
    <name evidence="2" type="ORF">Q6A51_07305</name>
</gene>
<dbReference type="InterPro" id="IPR036513">
    <property type="entry name" value="STAS_dom_sf"/>
</dbReference>
<dbReference type="CDD" id="cd07043">
    <property type="entry name" value="STAS_anti-anti-sigma_factors"/>
    <property type="match status" value="1"/>
</dbReference>
<feature type="domain" description="STAS" evidence="1">
    <location>
        <begin position="14"/>
        <end position="105"/>
    </location>
</feature>
<sequence>MFSITGGTQDAPTLMHVKGDLTIYEVRQARELLIPLMSTQAHSWQMDLSGIDELDSAGAQLLLALQRELSLTGTPATVSAASPSVIEMAELLALDVLQPVAKAED</sequence>
<comment type="caution">
    <text evidence="2">The sequence shown here is derived from an EMBL/GenBank/DDBJ whole genome shotgun (WGS) entry which is preliminary data.</text>
</comment>
<dbReference type="InterPro" id="IPR058548">
    <property type="entry name" value="MlaB-like_STAS"/>
</dbReference>